<protein>
    <submittedName>
        <fullName evidence="2">Uncharacterized protein</fullName>
    </submittedName>
</protein>
<dbReference type="RefSeq" id="WP_100363069.1">
    <property type="nucleotide sequence ID" value="NZ_PGFF01000001.1"/>
</dbReference>
<comment type="caution">
    <text evidence="2">The sequence shown here is derived from an EMBL/GenBank/DDBJ whole genome shotgun (WGS) entry which is preliminary data.</text>
</comment>
<keyword evidence="1" id="KW-1133">Transmembrane helix</keyword>
<evidence type="ECO:0000256" key="1">
    <source>
        <dbReference type="SAM" id="Phobius"/>
    </source>
</evidence>
<accession>A0A2M9CFQ1</accession>
<reference evidence="2 3" key="1">
    <citation type="submission" date="2017-11" db="EMBL/GenBank/DDBJ databases">
        <title>Genomic Encyclopedia of Archaeal and Bacterial Type Strains, Phase II (KMG-II): From Individual Species to Whole Genera.</title>
        <authorList>
            <person name="Goeker M."/>
        </authorList>
    </citation>
    <scope>NUCLEOTIDE SEQUENCE [LARGE SCALE GENOMIC DNA]</scope>
    <source>
        <strain evidence="2 3">DSM 27393</strain>
    </source>
</reference>
<evidence type="ECO:0000313" key="2">
    <source>
        <dbReference type="EMBL" id="PJJ70675.1"/>
    </source>
</evidence>
<feature type="transmembrane region" description="Helical" evidence="1">
    <location>
        <begin position="169"/>
        <end position="186"/>
    </location>
</feature>
<keyword evidence="3" id="KW-1185">Reference proteome</keyword>
<feature type="transmembrane region" description="Helical" evidence="1">
    <location>
        <begin position="122"/>
        <end position="148"/>
    </location>
</feature>
<keyword evidence="1" id="KW-0472">Membrane</keyword>
<sequence>MSRRAERAARRAELSGSGPVRAGGVAPRWPGATRAFALFGEVLLTGVIVAVASVPLITVPFALALGHRHLRRYLAAEESGWAALLHDARHVLRSLPLGLAALVLAVALAVDLALAIDAVVPGAPIVGLAGCAGVALLVLALVTAARGWSPETGWRAALRGLPRIWRDDVAGALYVIAAAGFVAVVTWQLPPLVVPALGCLVFASLAVPERPRRD</sequence>
<gene>
    <name evidence="2" type="ORF">CLV46_0197</name>
</gene>
<organism evidence="2 3">
    <name type="scientific">Diaminobutyricimonas aerilata</name>
    <dbReference type="NCBI Taxonomy" id="1162967"/>
    <lineage>
        <taxon>Bacteria</taxon>
        <taxon>Bacillati</taxon>
        <taxon>Actinomycetota</taxon>
        <taxon>Actinomycetes</taxon>
        <taxon>Micrococcales</taxon>
        <taxon>Microbacteriaceae</taxon>
        <taxon>Diaminobutyricimonas</taxon>
    </lineage>
</organism>
<proteinExistence type="predicted"/>
<feature type="transmembrane region" description="Helical" evidence="1">
    <location>
        <begin position="95"/>
        <end position="116"/>
    </location>
</feature>
<dbReference type="AlphaFoldDB" id="A0A2M9CFQ1"/>
<dbReference type="Proteomes" id="UP000228758">
    <property type="component" value="Unassembled WGS sequence"/>
</dbReference>
<feature type="transmembrane region" description="Helical" evidence="1">
    <location>
        <begin position="42"/>
        <end position="65"/>
    </location>
</feature>
<evidence type="ECO:0000313" key="3">
    <source>
        <dbReference type="Proteomes" id="UP000228758"/>
    </source>
</evidence>
<dbReference type="EMBL" id="PGFF01000001">
    <property type="protein sequence ID" value="PJJ70675.1"/>
    <property type="molecule type" value="Genomic_DNA"/>
</dbReference>
<name>A0A2M9CFQ1_9MICO</name>
<feature type="transmembrane region" description="Helical" evidence="1">
    <location>
        <begin position="192"/>
        <end position="208"/>
    </location>
</feature>
<keyword evidence="1" id="KW-0812">Transmembrane</keyword>
<dbReference type="OrthoDB" id="3683589at2"/>